<dbReference type="Gene3D" id="2.60.120.10">
    <property type="entry name" value="Jelly Rolls"/>
    <property type="match status" value="1"/>
</dbReference>
<dbReference type="EMBL" id="JALKFT010000041">
    <property type="protein sequence ID" value="MCK9878676.1"/>
    <property type="molecule type" value="Genomic_DNA"/>
</dbReference>
<organism evidence="2 3">
    <name type="scientific">Frankia umida</name>
    <dbReference type="NCBI Taxonomy" id="573489"/>
    <lineage>
        <taxon>Bacteria</taxon>
        <taxon>Bacillati</taxon>
        <taxon>Actinomycetota</taxon>
        <taxon>Actinomycetes</taxon>
        <taxon>Frankiales</taxon>
        <taxon>Frankiaceae</taxon>
        <taxon>Frankia</taxon>
    </lineage>
</organism>
<dbReference type="InterPro" id="IPR011051">
    <property type="entry name" value="RmlC_Cupin_sf"/>
</dbReference>
<dbReference type="InterPro" id="IPR014710">
    <property type="entry name" value="RmlC-like_jellyroll"/>
</dbReference>
<gene>
    <name evidence="2" type="ORF">MXD59_23415</name>
</gene>
<dbReference type="SUPFAM" id="SSF51182">
    <property type="entry name" value="RmlC-like cupins"/>
    <property type="match status" value="1"/>
</dbReference>
<name>A0ABT0K4N9_9ACTN</name>
<dbReference type="RefSeq" id="WP_248826761.1">
    <property type="nucleotide sequence ID" value="NZ_JALKFT010000041.1"/>
</dbReference>
<reference evidence="2 3" key="1">
    <citation type="submission" date="2022-04" db="EMBL/GenBank/DDBJ databases">
        <title>Genome diversity in the genus Frankia.</title>
        <authorList>
            <person name="Carlos-Shanley C."/>
            <person name="Hahn D."/>
        </authorList>
    </citation>
    <scope>NUCLEOTIDE SEQUENCE [LARGE SCALE GENOMIC DNA]</scope>
    <source>
        <strain evidence="2 3">Ag45/Mut15</strain>
    </source>
</reference>
<evidence type="ECO:0000313" key="3">
    <source>
        <dbReference type="Proteomes" id="UP001201873"/>
    </source>
</evidence>
<proteinExistence type="predicted"/>
<dbReference type="Pfam" id="PF07883">
    <property type="entry name" value="Cupin_2"/>
    <property type="match status" value="1"/>
</dbReference>
<accession>A0ABT0K4N9</accession>
<sequence length="127" mass="14226">MDLTPVDLFTAVLRLRPGRAVTVEERRMDADDEGWTVALTHAETDHDVHSDHWEVHPESDEAVCVLSGQVRLYLRQGEAEGAQVVVTLAAGTGFVVPRNRWHRFELDAPSDLMSIALRLGSRLEKRA</sequence>
<evidence type="ECO:0000313" key="2">
    <source>
        <dbReference type="EMBL" id="MCK9878676.1"/>
    </source>
</evidence>
<dbReference type="Proteomes" id="UP001201873">
    <property type="component" value="Unassembled WGS sequence"/>
</dbReference>
<keyword evidence="3" id="KW-1185">Reference proteome</keyword>
<comment type="caution">
    <text evidence="2">The sequence shown here is derived from an EMBL/GenBank/DDBJ whole genome shotgun (WGS) entry which is preliminary data.</text>
</comment>
<feature type="domain" description="Cupin type-2" evidence="1">
    <location>
        <begin position="51"/>
        <end position="108"/>
    </location>
</feature>
<protein>
    <submittedName>
        <fullName evidence="2">Cupin domain-containing protein</fullName>
    </submittedName>
</protein>
<dbReference type="InterPro" id="IPR013096">
    <property type="entry name" value="Cupin_2"/>
</dbReference>
<evidence type="ECO:0000259" key="1">
    <source>
        <dbReference type="Pfam" id="PF07883"/>
    </source>
</evidence>